<dbReference type="EMBL" id="CABPRJ010000954">
    <property type="protein sequence ID" value="VVC32245.1"/>
    <property type="molecule type" value="Genomic_DNA"/>
</dbReference>
<dbReference type="OrthoDB" id="429119at2759"/>
<comment type="subcellular location">
    <subcellularLocation>
        <location evidence="1">Cytoplasm</location>
        <location evidence="1">Cytoskeleton</location>
        <location evidence="1">Flagellum axoneme</location>
    </subcellularLocation>
</comment>
<keyword evidence="6" id="KW-0969">Cilium</keyword>
<keyword evidence="12" id="KW-1185">Reference proteome</keyword>
<dbReference type="PANTHER" id="PTHR14517">
    <property type="entry name" value="RIB43A-RELATED"/>
    <property type="match status" value="1"/>
</dbReference>
<reference evidence="11 12" key="1">
    <citation type="submission" date="2019-08" db="EMBL/GenBank/DDBJ databases">
        <authorList>
            <person name="Alioto T."/>
            <person name="Alioto T."/>
            <person name="Gomez Garrido J."/>
        </authorList>
    </citation>
    <scope>NUCLEOTIDE SEQUENCE [LARGE SCALE GENOMIC DNA]</scope>
</reference>
<evidence type="ECO:0000256" key="3">
    <source>
        <dbReference type="ARBA" id="ARBA00022490"/>
    </source>
</evidence>
<keyword evidence="5 10" id="KW-0175">Coiled coil</keyword>
<dbReference type="AlphaFoldDB" id="A0A5E4MLJ1"/>
<feature type="coiled-coil region" evidence="10">
    <location>
        <begin position="293"/>
        <end position="356"/>
    </location>
</feature>
<evidence type="ECO:0000256" key="10">
    <source>
        <dbReference type="SAM" id="Coils"/>
    </source>
</evidence>
<comment type="similarity">
    <text evidence="2">Belongs to the RIB43A family.</text>
</comment>
<proteinExistence type="inferred from homology"/>
<dbReference type="Pfam" id="PF05914">
    <property type="entry name" value="RIB43A"/>
    <property type="match status" value="1"/>
</dbReference>
<keyword evidence="4" id="KW-0282">Flagellum</keyword>
<accession>A0A5E4MLJ1</accession>
<keyword evidence="3" id="KW-0963">Cytoplasm</keyword>
<gene>
    <name evidence="11" type="ORF">CINCED_3A003012</name>
</gene>
<evidence type="ECO:0000256" key="4">
    <source>
        <dbReference type="ARBA" id="ARBA00022846"/>
    </source>
</evidence>
<evidence type="ECO:0000313" key="12">
    <source>
        <dbReference type="Proteomes" id="UP000325440"/>
    </source>
</evidence>
<organism evidence="11 12">
    <name type="scientific">Cinara cedri</name>
    <dbReference type="NCBI Taxonomy" id="506608"/>
    <lineage>
        <taxon>Eukaryota</taxon>
        <taxon>Metazoa</taxon>
        <taxon>Ecdysozoa</taxon>
        <taxon>Arthropoda</taxon>
        <taxon>Hexapoda</taxon>
        <taxon>Insecta</taxon>
        <taxon>Pterygota</taxon>
        <taxon>Neoptera</taxon>
        <taxon>Paraneoptera</taxon>
        <taxon>Hemiptera</taxon>
        <taxon>Sternorrhyncha</taxon>
        <taxon>Aphidomorpha</taxon>
        <taxon>Aphidoidea</taxon>
        <taxon>Aphididae</taxon>
        <taxon>Lachninae</taxon>
        <taxon>Cinara</taxon>
    </lineage>
</organism>
<evidence type="ECO:0000256" key="2">
    <source>
        <dbReference type="ARBA" id="ARBA00006875"/>
    </source>
</evidence>
<protein>
    <submittedName>
        <fullName evidence="11">RIB43A</fullName>
    </submittedName>
</protein>
<dbReference type="PANTHER" id="PTHR14517:SF6">
    <property type="entry name" value="RE41410P"/>
    <property type="match status" value="1"/>
</dbReference>
<name>A0A5E4MLJ1_9HEMI</name>
<evidence type="ECO:0000313" key="11">
    <source>
        <dbReference type="EMBL" id="VVC32245.1"/>
    </source>
</evidence>
<evidence type="ECO:0000256" key="7">
    <source>
        <dbReference type="ARBA" id="ARBA00023212"/>
    </source>
</evidence>
<evidence type="ECO:0000256" key="6">
    <source>
        <dbReference type="ARBA" id="ARBA00023069"/>
    </source>
</evidence>
<evidence type="ECO:0000256" key="5">
    <source>
        <dbReference type="ARBA" id="ARBA00023054"/>
    </source>
</evidence>
<comment type="subunit">
    <text evidence="9">Microtubule inner protein component of sperm flagellar doublet microtubules.</text>
</comment>
<keyword evidence="8" id="KW-0966">Cell projection</keyword>
<evidence type="ECO:0000256" key="9">
    <source>
        <dbReference type="ARBA" id="ARBA00046435"/>
    </source>
</evidence>
<keyword evidence="7" id="KW-0206">Cytoskeleton</keyword>
<dbReference type="InterPro" id="IPR008805">
    <property type="entry name" value="RIB43A"/>
</dbReference>
<dbReference type="Proteomes" id="UP000325440">
    <property type="component" value="Unassembled WGS sequence"/>
</dbReference>
<evidence type="ECO:0000256" key="1">
    <source>
        <dbReference type="ARBA" id="ARBA00004611"/>
    </source>
</evidence>
<sequence>MLNLGKPSPKDRAEIVKITKARLYDEERKKRIFNPTTRIIGIDKNALDKQVQEKKMLREQEQAKDQAFAHKILQDCTTSIKLDKENRTKQKEIELELLEFRKRYQTPETRREYDINDPLKCKKGQQNRIGDDDPRITLSSCQRFEGEDGPISKVIKAEQIEQQRVWLELQIREKRMAQEEDKNVDRLWQEAERTTVERAKAHELLENECKKKLIEANYRYNQSLAAEQKMNKNIIETENEEDKMVEVYNAITGDFLTENVERAFNSTKGPGILTPSLYKGLTPAMKQAIYDYQARQREELKMKKDMLKKQEKDWAELLNMQARCGKLSYRELQRKKRNIEDELKNFNLTLANEQKAEQEFLNNVLYKTKPSDEFFDQFNRTTR</sequence>
<evidence type="ECO:0000256" key="8">
    <source>
        <dbReference type="ARBA" id="ARBA00023273"/>
    </source>
</evidence>